<keyword evidence="2 7" id="KW-0812">Transmembrane</keyword>
<dbReference type="PROSITE" id="PS00211">
    <property type="entry name" value="ABC_TRANSPORTER_1"/>
    <property type="match status" value="2"/>
</dbReference>
<accession>A0A6G0U7X7</accession>
<dbReference type="GO" id="GO:0140359">
    <property type="term" value="F:ABC-type transporter activity"/>
    <property type="evidence" value="ECO:0007669"/>
    <property type="project" value="InterPro"/>
</dbReference>
<name>A0A6G0U7X7_APHGL</name>
<dbReference type="GO" id="GO:0016020">
    <property type="term" value="C:membrane"/>
    <property type="evidence" value="ECO:0007669"/>
    <property type="project" value="UniProtKB-SubCell"/>
</dbReference>
<feature type="domain" description="ABC transporter" evidence="8">
    <location>
        <begin position="727"/>
        <end position="981"/>
    </location>
</feature>
<dbReference type="Proteomes" id="UP000475862">
    <property type="component" value="Unassembled WGS sequence"/>
</dbReference>
<feature type="transmembrane region" description="Helical" evidence="7">
    <location>
        <begin position="1264"/>
        <end position="1289"/>
    </location>
</feature>
<feature type="transmembrane region" description="Helical" evidence="7">
    <location>
        <begin position="676"/>
        <end position="697"/>
    </location>
</feature>
<dbReference type="PROSITE" id="PS50893">
    <property type="entry name" value="ABC_TRANSPORTER_2"/>
    <property type="match status" value="3"/>
</dbReference>
<dbReference type="PANTHER" id="PTHR43038">
    <property type="entry name" value="ATP-BINDING CASSETTE, SUB-FAMILY H, MEMBER 1"/>
    <property type="match status" value="1"/>
</dbReference>
<proteinExistence type="predicted"/>
<evidence type="ECO:0000256" key="5">
    <source>
        <dbReference type="ARBA" id="ARBA00022989"/>
    </source>
</evidence>
<dbReference type="OrthoDB" id="10255969at2759"/>
<evidence type="ECO:0000259" key="8">
    <source>
        <dbReference type="PROSITE" id="PS50893"/>
    </source>
</evidence>
<comment type="subcellular location">
    <subcellularLocation>
        <location evidence="1">Membrane</location>
        <topology evidence="1">Multi-pass membrane protein</topology>
    </subcellularLocation>
</comment>
<dbReference type="InterPro" id="IPR027417">
    <property type="entry name" value="P-loop_NTPase"/>
</dbReference>
<protein>
    <recommendedName>
        <fullName evidence="8">ABC transporter domain-containing protein</fullName>
    </recommendedName>
</protein>
<dbReference type="InterPro" id="IPR017871">
    <property type="entry name" value="ABC_transporter-like_CS"/>
</dbReference>
<feature type="domain" description="ABC transporter" evidence="8">
    <location>
        <begin position="1423"/>
        <end position="1644"/>
    </location>
</feature>
<evidence type="ECO:0000313" key="10">
    <source>
        <dbReference type="Proteomes" id="UP000475862"/>
    </source>
</evidence>
<evidence type="ECO:0000256" key="6">
    <source>
        <dbReference type="ARBA" id="ARBA00023136"/>
    </source>
</evidence>
<feature type="transmembrane region" description="Helical" evidence="7">
    <location>
        <begin position="1217"/>
        <end position="1243"/>
    </location>
</feature>
<feature type="transmembrane region" description="Helical" evidence="7">
    <location>
        <begin position="1701"/>
        <end position="1726"/>
    </location>
</feature>
<gene>
    <name evidence="9" type="ORF">AGLY_000778</name>
</gene>
<dbReference type="Gene3D" id="3.40.50.300">
    <property type="entry name" value="P-loop containing nucleotide triphosphate hydrolases"/>
    <property type="match status" value="3"/>
</dbReference>
<feature type="transmembrane region" description="Helical" evidence="7">
    <location>
        <begin position="1036"/>
        <end position="1057"/>
    </location>
</feature>
<dbReference type="EMBL" id="VYZN01000001">
    <property type="protein sequence ID" value="KAE9545235.1"/>
    <property type="molecule type" value="Genomic_DNA"/>
</dbReference>
<dbReference type="InterPro" id="IPR003439">
    <property type="entry name" value="ABC_transporter-like_ATP-bd"/>
</dbReference>
<evidence type="ECO:0000256" key="2">
    <source>
        <dbReference type="ARBA" id="ARBA00022692"/>
    </source>
</evidence>
<keyword evidence="10" id="KW-1185">Reference proteome</keyword>
<evidence type="ECO:0000256" key="4">
    <source>
        <dbReference type="ARBA" id="ARBA00022840"/>
    </source>
</evidence>
<keyword evidence="6 7" id="KW-0472">Membrane</keyword>
<dbReference type="Pfam" id="PF12698">
    <property type="entry name" value="ABC2_membrane_3"/>
    <property type="match status" value="3"/>
</dbReference>
<dbReference type="InterPro" id="IPR013525">
    <property type="entry name" value="ABC2_TM"/>
</dbReference>
<dbReference type="PANTHER" id="PTHR43038:SF3">
    <property type="entry name" value="ABC TRANSPORTER G FAMILY MEMBER 20 ISOFORM X1"/>
    <property type="match status" value="1"/>
</dbReference>
<evidence type="ECO:0000256" key="1">
    <source>
        <dbReference type="ARBA" id="ARBA00004141"/>
    </source>
</evidence>
<dbReference type="SUPFAM" id="SSF52540">
    <property type="entry name" value="P-loop containing nucleoside triphosphate hydrolases"/>
    <property type="match status" value="3"/>
</dbReference>
<feature type="transmembrane region" description="Helical" evidence="7">
    <location>
        <begin position="1332"/>
        <end position="1351"/>
    </location>
</feature>
<keyword evidence="5 7" id="KW-1133">Transmembrane helix</keyword>
<feature type="transmembrane region" description="Helical" evidence="7">
    <location>
        <begin position="625"/>
        <end position="643"/>
    </location>
</feature>
<feature type="domain" description="ABC transporter" evidence="8">
    <location>
        <begin position="18"/>
        <end position="238"/>
    </location>
</feature>
<dbReference type="SMART" id="SM00382">
    <property type="entry name" value="AAA"/>
    <property type="match status" value="3"/>
</dbReference>
<dbReference type="CDD" id="cd03230">
    <property type="entry name" value="ABC_DR_subfamily_A"/>
    <property type="match status" value="2"/>
</dbReference>
<evidence type="ECO:0000313" key="9">
    <source>
        <dbReference type="EMBL" id="KAE9545235.1"/>
    </source>
</evidence>
<dbReference type="InterPro" id="IPR003593">
    <property type="entry name" value="AAA+_ATPase"/>
</dbReference>
<feature type="transmembrane region" description="Helical" evidence="7">
    <location>
        <begin position="1997"/>
        <end position="2018"/>
    </location>
</feature>
<feature type="transmembrane region" description="Helical" evidence="7">
    <location>
        <begin position="2056"/>
        <end position="2080"/>
    </location>
</feature>
<keyword evidence="3" id="KW-0547">Nucleotide-binding</keyword>
<comment type="caution">
    <text evidence="9">The sequence shown here is derived from an EMBL/GenBank/DDBJ whole genome shotgun (WGS) entry which is preliminary data.</text>
</comment>
<feature type="transmembrane region" description="Helical" evidence="7">
    <location>
        <begin position="522"/>
        <end position="546"/>
    </location>
</feature>
<dbReference type="GO" id="GO:0005524">
    <property type="term" value="F:ATP binding"/>
    <property type="evidence" value="ECO:0007669"/>
    <property type="project" value="UniProtKB-KW"/>
</dbReference>
<feature type="transmembrane region" description="Helical" evidence="7">
    <location>
        <begin position="1386"/>
        <end position="1403"/>
    </location>
</feature>
<feature type="transmembrane region" description="Helical" evidence="7">
    <location>
        <begin position="1882"/>
        <end position="1908"/>
    </location>
</feature>
<dbReference type="Pfam" id="PF00005">
    <property type="entry name" value="ABC_tran"/>
    <property type="match status" value="3"/>
</dbReference>
<feature type="transmembrane region" description="Helical" evidence="7">
    <location>
        <begin position="1967"/>
        <end position="1990"/>
    </location>
</feature>
<dbReference type="GO" id="GO:0016887">
    <property type="term" value="F:ATP hydrolysis activity"/>
    <property type="evidence" value="ECO:0007669"/>
    <property type="project" value="InterPro"/>
</dbReference>
<organism evidence="9 10">
    <name type="scientific">Aphis glycines</name>
    <name type="common">Soybean aphid</name>
    <dbReference type="NCBI Taxonomy" id="307491"/>
    <lineage>
        <taxon>Eukaryota</taxon>
        <taxon>Metazoa</taxon>
        <taxon>Ecdysozoa</taxon>
        <taxon>Arthropoda</taxon>
        <taxon>Hexapoda</taxon>
        <taxon>Insecta</taxon>
        <taxon>Pterygota</taxon>
        <taxon>Neoptera</taxon>
        <taxon>Paraneoptera</taxon>
        <taxon>Hemiptera</taxon>
        <taxon>Sternorrhyncha</taxon>
        <taxon>Aphidomorpha</taxon>
        <taxon>Aphidoidea</taxon>
        <taxon>Aphididae</taxon>
        <taxon>Aphidini</taxon>
        <taxon>Aphis</taxon>
        <taxon>Aphis</taxon>
    </lineage>
</organism>
<keyword evidence="4" id="KW-0067">ATP-binding</keyword>
<feature type="transmembrane region" description="Helical" evidence="7">
    <location>
        <begin position="1929"/>
        <end position="1955"/>
    </location>
</feature>
<feature type="transmembrane region" description="Helical" evidence="7">
    <location>
        <begin position="1301"/>
        <end position="1325"/>
    </location>
</feature>
<sequence length="2089" mass="235879">MSFEVFSGFENIARDKSIIVKDAYKRYSDIISMEGLNMSVSTGTIYGLLGPSGCGKTTLLNCILGLTALDAGQIYLKAQCHSEISYMPQDITLHNNLTSYQTFIFYGKLYGINDENVKRRINELVRLLRLPSLSIQIKNLSGGEKRRLSFGVALFHDPKIIILDEPTVGIDPVIRQSIWNHLVELSLKGKTIVITTHYVEEAVRADVVGFMRNGVLVGEDSPNTLILKQSSLTLEEAFLSLCCIQESEKTSIKSKREYSAILPFTKNRLKNDFSWRRIRALTYKNAALLYKDHTFLFFTFVLPLVQTIVYNLGVGHNIQNVKLGVVNDEVNNCSAGLYQQKCFLNDPNNTKLSCMFIDHLRASNNYLIDYSTLESGNAALNTKLIWGLIYFTSNYTLTLKNRLNLFVNRYDIDFSSVQITLDSSNYIMKLKIKDDMTSTFVKTLNQAAMYCNISEKSYSYPISIQSIGNVKVTEFIHSASPGYIVLLAFYFPMILSTGLLLSEKDEGIMSRIMVAGVKFLEFVVSIIFLQTIVHIIQSSIEIFIMYFIFNNPISLDNFWTFAMTIMIIGYQGMFAGNQSHKFCRKLNWLKREGYVFDRKGFRLKKEQSRILVATVSKNYTMATHINMGTNVLFSCLCGLIWPMESAHPILKAFNCFLPLSIASETIGNLTLKEWPLYHPLVLRGLILTIVWLIVFAVPERLVKHYTTLLKMAEIENKKIQVESELAICILNAFKSFSETCVLNGLNMSVPLGSIYGLLGPSGCGKTTLINVILGKFPLDSGIIKINPNRYSDIGYMPQDLCLDSMLTIGETFKYYGSLYKMNKSDISSKSKELISWLKLPQSYTLLKDLRLKIYIEIKIELFFLILFDNFLNTFQELFMGFRSGGECRRVSLAVTLLHDPTIIILDEPTVGIDPVLRYEIWQKLLEMVKTQAKTIIITTHYIEEAHQAHTIGLMRNGVLISETSPQNLLVQQNANSLEEAFLSLSSSQEFDETTQKVNISKNTNASSNILHSDNGISFIRIGAFIKKNVAICLRDFTFIFFMILFPMMAVIIFNLAIGGNIKNVNIAIQNKEIAECQTVVVNPCIYDDINNLTLSCAVLNGLRTLEYNLISVKNREEGDILVKKAKSVAFIQFPQNFSIGLQQYVLGSWFSTNEYSSNTAAYANIDVGNVLVKSQIIRNLFNVFEDVIVNSTRACSEKFVKTPFRTTYLVGNKVETFIHSIATMFVSMIGFYFSSVISTGFMLTEKMEGFLDRSMTAGITILEVVISIMCIQTVIHIIQTISVMFITYFVFLNPIEVTNGLFAFVFIVFLTGWLGLLYGLLIVGLSKSSSEAMNMVIGWNMMQIYLSGIMWPVEAQMPFMKIISEHLPLCYISRILNNIVLRGWTLTHPTVLIGIAIIIGISVNKIKNKMEQNINEGEIKYDIKVTNAFKQYGQNNIFNGLNMAVKSGSIYGLLGPSGCGKSTLLQCILGALPLDSGCIDLQVESLEDVGYMPQDLCLEVTLTIKETLEYYGSLYRMSKEHIKDKLDELNVFLQLPNFNSYLNEISGGQSRRVSFAISLLHDPKIMILDEPTVGIDPLLREGIWAEFTKMVKEHKKTIIITTHYIEEANKSDCVGLMRNGLIIEEGPPQDILVKYGTDTLEAAFLTLCCNQGRIIQKVENSNIQVEEKNQPKKIMEMGNNFDVYRIKALIKKNYRVCSRDYLLLFTLILLPILQTFNFCFGIGVSFKDMQIAYKNDEINILDCQYSNVNTCIFDENSNKKMSCIIMNYFSSHDYKLIEVQDREAAEASIDNIEYIGFLYFPENFTSGLTKYINDREYFDLESRLFAHLTNENILFKNQITVDVLQSIDYIIKEALNSCSNNPTSISVPLEFNTLFGKEVKSFANGVIALFIAMLAFYFPSVFAVSIMMSEKMDGLLSRSMYAGVKILELLISMFCIATLLLLLQTSSSCFISYAFFLNPIQITSGLFVYMLLLILLGWIGFLFGLFTAVITTTKLGGVYIITGTSLTQFLLSGAVWPLEGQPQLLRKVSKLLPIRLVGNTLNDIALKGWTLDHPSIISGTSLTVLYTILLVLVLIVLGKLKKDLWVIKK</sequence>
<evidence type="ECO:0000256" key="3">
    <source>
        <dbReference type="ARBA" id="ARBA00022741"/>
    </source>
</evidence>
<feature type="transmembrane region" description="Helical" evidence="7">
    <location>
        <begin position="482"/>
        <end position="501"/>
    </location>
</feature>
<reference evidence="9 10" key="1">
    <citation type="submission" date="2019-08" db="EMBL/GenBank/DDBJ databases">
        <title>The genome of the soybean aphid Biotype 1, its phylome, world population structure and adaptation to the North American continent.</title>
        <authorList>
            <person name="Giordano R."/>
            <person name="Donthu R.K."/>
            <person name="Hernandez A.G."/>
            <person name="Wright C.L."/>
            <person name="Zimin A.V."/>
        </authorList>
    </citation>
    <scope>NUCLEOTIDE SEQUENCE [LARGE SCALE GENOMIC DNA]</scope>
    <source>
        <tissue evidence="9">Whole aphids</tissue>
    </source>
</reference>
<feature type="transmembrane region" description="Helical" evidence="7">
    <location>
        <begin position="558"/>
        <end position="576"/>
    </location>
</feature>
<evidence type="ECO:0000256" key="7">
    <source>
        <dbReference type="SAM" id="Phobius"/>
    </source>
</evidence>